<protein>
    <submittedName>
        <fullName evidence="1">MarR family transcriptional regulator</fullName>
    </submittedName>
</protein>
<dbReference type="InterPro" id="IPR045490">
    <property type="entry name" value="DUF6432"/>
</dbReference>
<dbReference type="SUPFAM" id="SSF46785">
    <property type="entry name" value="Winged helix' DNA-binding domain"/>
    <property type="match status" value="1"/>
</dbReference>
<dbReference type="EMBL" id="QKNY01000002">
    <property type="protein sequence ID" value="RJX45012.1"/>
    <property type="molecule type" value="Genomic_DNA"/>
</dbReference>
<proteinExistence type="predicted"/>
<organism evidence="1 2">
    <name type="scientific">Halonotius aquaticus</name>
    <dbReference type="NCBI Taxonomy" id="2216978"/>
    <lineage>
        <taxon>Archaea</taxon>
        <taxon>Methanobacteriati</taxon>
        <taxon>Methanobacteriota</taxon>
        <taxon>Stenosarchaea group</taxon>
        <taxon>Halobacteria</taxon>
        <taxon>Halobacteriales</taxon>
        <taxon>Haloferacaceae</taxon>
        <taxon>Halonotius</taxon>
    </lineage>
</organism>
<evidence type="ECO:0000313" key="1">
    <source>
        <dbReference type="EMBL" id="RJX45012.1"/>
    </source>
</evidence>
<gene>
    <name evidence="1" type="ORF">DM826_00860</name>
</gene>
<dbReference type="InterPro" id="IPR036390">
    <property type="entry name" value="WH_DNA-bd_sf"/>
</dbReference>
<dbReference type="AlphaFoldDB" id="A0A3A6PRP1"/>
<comment type="caution">
    <text evidence="1">The sequence shown here is derived from an EMBL/GenBank/DDBJ whole genome shotgun (WGS) entry which is preliminary data.</text>
</comment>
<dbReference type="Pfam" id="PF20024">
    <property type="entry name" value="DUF6432"/>
    <property type="match status" value="1"/>
</dbReference>
<reference evidence="1 2" key="1">
    <citation type="submission" date="2018-06" db="EMBL/GenBank/DDBJ databases">
        <title>Halonotius sp. F13-13 a new haloarchaeeon isolated from a solar saltern from Isla Cristina, Huelva, Spain.</title>
        <authorList>
            <person name="Duran-Viseras A."/>
            <person name="Sanchez-Porro C."/>
            <person name="Ventosa A."/>
        </authorList>
    </citation>
    <scope>NUCLEOTIDE SEQUENCE [LARGE SCALE GENOMIC DNA]</scope>
    <source>
        <strain evidence="1 2">F13-13</strain>
    </source>
</reference>
<evidence type="ECO:0000313" key="2">
    <source>
        <dbReference type="Proteomes" id="UP000276588"/>
    </source>
</evidence>
<accession>A0A3A6PRP1</accession>
<dbReference type="RefSeq" id="WP_120100309.1">
    <property type="nucleotide sequence ID" value="NZ_QKNY01000002.1"/>
</dbReference>
<keyword evidence="2" id="KW-1185">Reference proteome</keyword>
<name>A0A3A6PRP1_9EURY</name>
<dbReference type="OrthoDB" id="306709at2157"/>
<dbReference type="Proteomes" id="UP000276588">
    <property type="component" value="Unassembled WGS sequence"/>
</dbReference>
<sequence>MGAKPAYRDRPAAEVGILDALVDRADEGMTVLELRAAVDTDIDRIESALAALKDDGLIVVNDENGTVRIHPADEVVPDPTADVDPEDPSLLDVLRDRLGL</sequence>